<dbReference type="Gene3D" id="1.20.1250.20">
    <property type="entry name" value="MFS general substrate transporter like domains"/>
    <property type="match status" value="2"/>
</dbReference>
<sequence>MATSLPRAQPYTLLPLNTQTPQYKWLITAILLLAGGTQTFAGNSVNLAIPRLMAAFGTDLATTQWVTTGFLITRTLVIPILGWLGGVMGNRNLFVAIMCGFTLCSIGCGLATSLPMLIFFRLLQGIALGPMEGLTAVILIQAFPPHQRGLAVGIRTIGWSMGHITSFTLGGYFLQNMSWRLVFLMGVPTGILSAVLGLLFLQQQRDYRGEPVDYGGLLSLGAFLVPLLLAISLARDDTTALSTTVLLSLGAAAGGTLFIGWELRTAFPAVNLRLYREPAFRAVCITATLNNIGLFGAQFMVPIFLQQVMGFTPLQAGLILVPALIISSISGVISGRLSDFMSPAGVAIGGICALTGVFYLFSSVTSTTTAGVLIGYIILYRICMFSTITAMTALNIKVLPEDQVRMGQGLLGVVRNIGASLGVTIASVLFERRHIWHQLSAYDSYNEASASHLATAGEIKSYLQNVGITGSAADQAVLITIRQQMDIEAIAAGFRDNFLMISIAFFLGSFPLWWLALRRFRPSSQP</sequence>
<dbReference type="AlphaFoldDB" id="W4LRP6"/>
<keyword evidence="3" id="KW-0813">Transport</keyword>
<organism evidence="10 11">
    <name type="scientific">Candidatus Entotheonella gemina</name>
    <dbReference type="NCBI Taxonomy" id="1429439"/>
    <lineage>
        <taxon>Bacteria</taxon>
        <taxon>Pseudomonadati</taxon>
        <taxon>Nitrospinota/Tectimicrobiota group</taxon>
        <taxon>Candidatus Tectimicrobiota</taxon>
        <taxon>Candidatus Entotheonellia</taxon>
        <taxon>Candidatus Entotheonellales</taxon>
        <taxon>Candidatus Entotheonellaceae</taxon>
        <taxon>Candidatus Entotheonella</taxon>
    </lineage>
</organism>
<dbReference type="InterPro" id="IPR004638">
    <property type="entry name" value="EmrB-like"/>
</dbReference>
<evidence type="ECO:0000259" key="9">
    <source>
        <dbReference type="PROSITE" id="PS50850"/>
    </source>
</evidence>
<evidence type="ECO:0000313" key="11">
    <source>
        <dbReference type="Proteomes" id="UP000019140"/>
    </source>
</evidence>
<gene>
    <name evidence="10" type="ORF">ETSY2_39185</name>
</gene>
<feature type="transmembrane region" description="Helical" evidence="8">
    <location>
        <begin position="498"/>
        <end position="517"/>
    </location>
</feature>
<reference evidence="10 11" key="1">
    <citation type="journal article" date="2014" name="Nature">
        <title>An environmental bacterial taxon with a large and distinct metabolic repertoire.</title>
        <authorList>
            <person name="Wilson M.C."/>
            <person name="Mori T."/>
            <person name="Ruckert C."/>
            <person name="Uria A.R."/>
            <person name="Helf M.J."/>
            <person name="Takada K."/>
            <person name="Gernert C."/>
            <person name="Steffens U.A."/>
            <person name="Heycke N."/>
            <person name="Schmitt S."/>
            <person name="Rinke C."/>
            <person name="Helfrich E.J."/>
            <person name="Brachmann A.O."/>
            <person name="Gurgui C."/>
            <person name="Wakimoto T."/>
            <person name="Kracht M."/>
            <person name="Crusemann M."/>
            <person name="Hentschel U."/>
            <person name="Abe I."/>
            <person name="Matsunaga S."/>
            <person name="Kalinowski J."/>
            <person name="Takeyama H."/>
            <person name="Piel J."/>
        </authorList>
    </citation>
    <scope>NUCLEOTIDE SEQUENCE [LARGE SCALE GENOMIC DNA]</scope>
    <source>
        <strain evidence="11">TSY2</strain>
    </source>
</reference>
<evidence type="ECO:0000256" key="6">
    <source>
        <dbReference type="ARBA" id="ARBA00022989"/>
    </source>
</evidence>
<comment type="subcellular location">
    <subcellularLocation>
        <location evidence="1">Cell membrane</location>
        <topology evidence="1">Multi-pass membrane protein</topology>
    </subcellularLocation>
</comment>
<dbReference type="SUPFAM" id="SSF103473">
    <property type="entry name" value="MFS general substrate transporter"/>
    <property type="match status" value="1"/>
</dbReference>
<feature type="transmembrane region" description="Helical" evidence="8">
    <location>
        <begin position="311"/>
        <end position="333"/>
    </location>
</feature>
<keyword evidence="6 8" id="KW-1133">Transmembrane helix</keyword>
<accession>W4LRP6</accession>
<feature type="domain" description="Major facilitator superfamily (MFS) profile" evidence="9">
    <location>
        <begin position="27"/>
        <end position="520"/>
    </location>
</feature>
<evidence type="ECO:0000256" key="8">
    <source>
        <dbReference type="SAM" id="Phobius"/>
    </source>
</evidence>
<keyword evidence="4" id="KW-1003">Cell membrane</keyword>
<dbReference type="Proteomes" id="UP000019140">
    <property type="component" value="Unassembled WGS sequence"/>
</dbReference>
<dbReference type="PANTHER" id="PTHR42718">
    <property type="entry name" value="MAJOR FACILITATOR SUPERFAMILY MULTIDRUG TRANSPORTER MFSC"/>
    <property type="match status" value="1"/>
</dbReference>
<dbReference type="InterPro" id="IPR011701">
    <property type="entry name" value="MFS"/>
</dbReference>
<feature type="transmembrane region" description="Helical" evidence="8">
    <location>
        <begin position="282"/>
        <end position="305"/>
    </location>
</feature>
<dbReference type="InterPro" id="IPR020846">
    <property type="entry name" value="MFS_dom"/>
</dbReference>
<protein>
    <recommendedName>
        <fullName evidence="9">Major facilitator superfamily (MFS) profile domain-containing protein</fullName>
    </recommendedName>
</protein>
<evidence type="ECO:0000256" key="5">
    <source>
        <dbReference type="ARBA" id="ARBA00022692"/>
    </source>
</evidence>
<feature type="transmembrane region" description="Helical" evidence="8">
    <location>
        <begin position="373"/>
        <end position="396"/>
    </location>
</feature>
<feature type="transmembrane region" description="Helical" evidence="8">
    <location>
        <begin position="340"/>
        <end position="361"/>
    </location>
</feature>
<dbReference type="NCBIfam" id="TIGR00711">
    <property type="entry name" value="efflux_EmrB"/>
    <property type="match status" value="1"/>
</dbReference>
<evidence type="ECO:0000256" key="1">
    <source>
        <dbReference type="ARBA" id="ARBA00004651"/>
    </source>
</evidence>
<feature type="transmembrane region" description="Helical" evidence="8">
    <location>
        <begin position="152"/>
        <end position="175"/>
    </location>
</feature>
<feature type="transmembrane region" description="Helical" evidence="8">
    <location>
        <begin position="214"/>
        <end position="234"/>
    </location>
</feature>
<keyword evidence="5 8" id="KW-0812">Transmembrane</keyword>
<dbReference type="HOGENOM" id="CLU_000960_28_0_7"/>
<feature type="transmembrane region" description="Helical" evidence="8">
    <location>
        <begin position="408"/>
        <end position="430"/>
    </location>
</feature>
<dbReference type="PANTHER" id="PTHR42718:SF9">
    <property type="entry name" value="MAJOR FACILITATOR SUPERFAMILY MULTIDRUG TRANSPORTER MFSC"/>
    <property type="match status" value="1"/>
</dbReference>
<evidence type="ECO:0000256" key="4">
    <source>
        <dbReference type="ARBA" id="ARBA00022475"/>
    </source>
</evidence>
<dbReference type="GO" id="GO:0022857">
    <property type="term" value="F:transmembrane transporter activity"/>
    <property type="evidence" value="ECO:0007669"/>
    <property type="project" value="InterPro"/>
</dbReference>
<evidence type="ECO:0000256" key="2">
    <source>
        <dbReference type="ARBA" id="ARBA00008537"/>
    </source>
</evidence>
<proteinExistence type="inferred from homology"/>
<dbReference type="InterPro" id="IPR036259">
    <property type="entry name" value="MFS_trans_sf"/>
</dbReference>
<evidence type="ECO:0000256" key="3">
    <source>
        <dbReference type="ARBA" id="ARBA00022448"/>
    </source>
</evidence>
<comment type="similarity">
    <text evidence="2">Belongs to the major facilitator superfamily. EmrB family.</text>
</comment>
<feature type="transmembrane region" description="Helical" evidence="8">
    <location>
        <begin position="25"/>
        <end position="45"/>
    </location>
</feature>
<name>W4LRP6_9BACT</name>
<keyword evidence="7 8" id="KW-0472">Membrane</keyword>
<evidence type="ECO:0000256" key="7">
    <source>
        <dbReference type="ARBA" id="ARBA00023136"/>
    </source>
</evidence>
<feature type="transmembrane region" description="Helical" evidence="8">
    <location>
        <begin position="181"/>
        <end position="202"/>
    </location>
</feature>
<feature type="transmembrane region" description="Helical" evidence="8">
    <location>
        <begin position="240"/>
        <end position="261"/>
    </location>
</feature>
<feature type="transmembrane region" description="Helical" evidence="8">
    <location>
        <begin position="118"/>
        <end position="140"/>
    </location>
</feature>
<dbReference type="GO" id="GO:0005886">
    <property type="term" value="C:plasma membrane"/>
    <property type="evidence" value="ECO:0007669"/>
    <property type="project" value="UniProtKB-SubCell"/>
</dbReference>
<keyword evidence="11" id="KW-1185">Reference proteome</keyword>
<dbReference type="EMBL" id="AZHX01001734">
    <property type="protein sequence ID" value="ETX00386.1"/>
    <property type="molecule type" value="Genomic_DNA"/>
</dbReference>
<feature type="transmembrane region" description="Helical" evidence="8">
    <location>
        <begin position="65"/>
        <end position="86"/>
    </location>
</feature>
<feature type="transmembrane region" description="Helical" evidence="8">
    <location>
        <begin position="93"/>
        <end position="112"/>
    </location>
</feature>
<dbReference type="Pfam" id="PF07690">
    <property type="entry name" value="MFS_1"/>
    <property type="match status" value="1"/>
</dbReference>
<evidence type="ECO:0000313" key="10">
    <source>
        <dbReference type="EMBL" id="ETX00386.1"/>
    </source>
</evidence>
<dbReference type="PATRIC" id="fig|1429439.4.peg.6604"/>
<comment type="caution">
    <text evidence="10">The sequence shown here is derived from an EMBL/GenBank/DDBJ whole genome shotgun (WGS) entry which is preliminary data.</text>
</comment>
<dbReference type="PROSITE" id="PS50850">
    <property type="entry name" value="MFS"/>
    <property type="match status" value="1"/>
</dbReference>